<feature type="repeat" description="WD" evidence="3">
    <location>
        <begin position="84"/>
        <end position="125"/>
    </location>
</feature>
<dbReference type="Pfam" id="PF00400">
    <property type="entry name" value="WD40"/>
    <property type="match status" value="7"/>
</dbReference>
<evidence type="ECO:0000313" key="5">
    <source>
        <dbReference type="Proteomes" id="UP000320085"/>
    </source>
</evidence>
<dbReference type="Proteomes" id="UP000320085">
    <property type="component" value="Unassembled WGS sequence"/>
</dbReference>
<dbReference type="SUPFAM" id="SSF50978">
    <property type="entry name" value="WD40 repeat-like"/>
    <property type="match status" value="1"/>
</dbReference>
<dbReference type="AlphaFoldDB" id="A0A543PN86"/>
<dbReference type="CDD" id="cd00200">
    <property type="entry name" value="WD40"/>
    <property type="match status" value="1"/>
</dbReference>
<protein>
    <submittedName>
        <fullName evidence="4">WD domain G-beta repeat uncharacterized protein</fullName>
    </submittedName>
</protein>
<dbReference type="PROSITE" id="PS50294">
    <property type="entry name" value="WD_REPEATS_REGION"/>
    <property type="match status" value="6"/>
</dbReference>
<dbReference type="PANTHER" id="PTHR19848">
    <property type="entry name" value="WD40 REPEAT PROTEIN"/>
    <property type="match status" value="1"/>
</dbReference>
<proteinExistence type="predicted"/>
<feature type="repeat" description="WD" evidence="3">
    <location>
        <begin position="274"/>
        <end position="304"/>
    </location>
</feature>
<evidence type="ECO:0000256" key="3">
    <source>
        <dbReference type="PROSITE-ProRule" id="PRU00221"/>
    </source>
</evidence>
<organism evidence="4 5">
    <name type="scientific">Humibacillus xanthopallidus</name>
    <dbReference type="NCBI Taxonomy" id="412689"/>
    <lineage>
        <taxon>Bacteria</taxon>
        <taxon>Bacillati</taxon>
        <taxon>Actinomycetota</taxon>
        <taxon>Actinomycetes</taxon>
        <taxon>Micrococcales</taxon>
        <taxon>Intrasporangiaceae</taxon>
        <taxon>Humibacillus</taxon>
    </lineage>
</organism>
<accession>A0A543PN86</accession>
<gene>
    <name evidence="4" type="ORF">FHX52_4773</name>
</gene>
<evidence type="ECO:0000256" key="1">
    <source>
        <dbReference type="ARBA" id="ARBA00022574"/>
    </source>
</evidence>
<feature type="repeat" description="WD" evidence="3">
    <location>
        <begin position="1"/>
        <end position="41"/>
    </location>
</feature>
<dbReference type="PRINTS" id="PR00320">
    <property type="entry name" value="GPROTEINBRPT"/>
</dbReference>
<feature type="repeat" description="WD" evidence="3">
    <location>
        <begin position="42"/>
        <end position="83"/>
    </location>
</feature>
<dbReference type="PROSITE" id="PS50082">
    <property type="entry name" value="WD_REPEATS_2"/>
    <property type="match status" value="6"/>
</dbReference>
<dbReference type="InterPro" id="IPR015943">
    <property type="entry name" value="WD40/YVTN_repeat-like_dom_sf"/>
</dbReference>
<sequence>MRHADAVSAVAFSPDGGRLISASMDRTLVVWDAGSGERLATLAGHHSGVTSLAWSPDGRRVVSGSWDDTVRMWDAWSGDLVATLEGHDRGVGGVAWSPDGAHLASASGDRTIRLWDAATRRRITTLRGHEYGVTAVRFSPDSTGLVSASGTYVEYPIDEKADALLLWDVASHKRVAALVGHRNVVRAVAFSPGGGRVISGSDDWTVRVFDIGSGVQLGDLIGHRGPVHGVAYGPGARWIVSGSSDGAIKLWEGDTFTESHTFRHPPEGVEIATVRDHEAGVNSVDCSPDGRWIASGSDDCTVRIRAVEVAQPLG</sequence>
<dbReference type="InterPro" id="IPR036322">
    <property type="entry name" value="WD40_repeat_dom_sf"/>
</dbReference>
<keyword evidence="1 3" id="KW-0853">WD repeat</keyword>
<name>A0A543PN86_9MICO</name>
<dbReference type="InterPro" id="IPR001680">
    <property type="entry name" value="WD40_rpt"/>
</dbReference>
<comment type="caution">
    <text evidence="4">The sequence shown here is derived from an EMBL/GenBank/DDBJ whole genome shotgun (WGS) entry which is preliminary data.</text>
</comment>
<evidence type="ECO:0000256" key="2">
    <source>
        <dbReference type="ARBA" id="ARBA00022737"/>
    </source>
</evidence>
<keyword evidence="2" id="KW-0677">Repeat</keyword>
<reference evidence="4 5" key="1">
    <citation type="submission" date="2019-06" db="EMBL/GenBank/DDBJ databases">
        <title>Sequencing the genomes of 1000 actinobacteria strains.</title>
        <authorList>
            <person name="Klenk H.-P."/>
        </authorList>
    </citation>
    <scope>NUCLEOTIDE SEQUENCE [LARGE SCALE GENOMIC DNA]</scope>
    <source>
        <strain evidence="4 5">DSM 21776</strain>
    </source>
</reference>
<dbReference type="Gene3D" id="2.130.10.10">
    <property type="entry name" value="YVTN repeat-like/Quinoprotein amine dehydrogenase"/>
    <property type="match status" value="3"/>
</dbReference>
<dbReference type="InterPro" id="IPR020472">
    <property type="entry name" value="WD40_PAC1"/>
</dbReference>
<feature type="repeat" description="WD" evidence="3">
    <location>
        <begin position="220"/>
        <end position="261"/>
    </location>
</feature>
<dbReference type="PANTHER" id="PTHR19848:SF8">
    <property type="entry name" value="F-BOX AND WD REPEAT DOMAIN CONTAINING 7"/>
    <property type="match status" value="1"/>
</dbReference>
<feature type="repeat" description="WD" evidence="3">
    <location>
        <begin position="178"/>
        <end position="219"/>
    </location>
</feature>
<dbReference type="SMART" id="SM00320">
    <property type="entry name" value="WD40"/>
    <property type="match status" value="7"/>
</dbReference>
<dbReference type="EMBL" id="VFQF01000003">
    <property type="protein sequence ID" value="TQN45533.1"/>
    <property type="molecule type" value="Genomic_DNA"/>
</dbReference>
<evidence type="ECO:0000313" key="4">
    <source>
        <dbReference type="EMBL" id="TQN45533.1"/>
    </source>
</evidence>